<dbReference type="InterPro" id="IPR029044">
    <property type="entry name" value="Nucleotide-diphossugar_trans"/>
</dbReference>
<dbReference type="Proteomes" id="UP000326924">
    <property type="component" value="Unassembled WGS sequence"/>
</dbReference>
<dbReference type="EMBL" id="VXIS01000080">
    <property type="protein sequence ID" value="KAA8907361.1"/>
    <property type="molecule type" value="Genomic_DNA"/>
</dbReference>
<dbReference type="Pfam" id="PF05637">
    <property type="entry name" value="Glyco_transf_34"/>
    <property type="match status" value="1"/>
</dbReference>
<dbReference type="PANTHER" id="PTHR31306:SF4">
    <property type="entry name" value="ALPHA-1,2-GALACTOSYLTRANSFERASE"/>
    <property type="match status" value="1"/>
</dbReference>
<dbReference type="GO" id="GO:0016757">
    <property type="term" value="F:glycosyltransferase activity"/>
    <property type="evidence" value="ECO:0007669"/>
    <property type="project" value="UniProtKB-KW"/>
</dbReference>
<sequence length="448" mass="50537">MTRLIPKFAAVTVLVIILFCYTFSSLYGRHPKAHALDPDPLAGLKDESLQGASQQQPAHAVPPPFVVSSGNGATQEQAKPASPAQAVEEKQKIEEEKKRIEEEQRKAEEERQRKEKEKQEKQDRERKKEIRQKAIEEYKKIKIYPGTFDVPKDLVHDPQGPKPNEIVLLAASDGKGHNGGIENILGDITPNRQDYAALHGYIYQFLNISKYDIGSAHPVWAKLPAIVETFNLHPQAKWIWWLDLDAIIMTPTVDLRTHILAHDVLQQKMLKGHTFNKAGGGELKLTTPTNQNINNIDIIVSQDHNGLNAGSFWIRRSEFSRMFIDMWSDPMYVRENWIAQEQDAMMHLIKEHPTVLEHVALVPQRTINSYPLKDHKVMGWYPGDLVVHIAGCWVENKCNSQWVEYMAKRTPAPKPGNGNTADVPAAPATPDAATAASKRDAVAQERDF</sequence>
<dbReference type="GO" id="GO:0006487">
    <property type="term" value="P:protein N-linked glycosylation"/>
    <property type="evidence" value="ECO:0007669"/>
    <property type="project" value="TreeGrafter"/>
</dbReference>
<keyword evidence="2" id="KW-0328">Glycosyltransferase</keyword>
<reference evidence="5 6" key="1">
    <citation type="submission" date="2019-09" db="EMBL/GenBank/DDBJ databases">
        <title>Draft genome of the ectomycorrhizal ascomycete Sphaerosporella brunnea.</title>
        <authorList>
            <consortium name="DOE Joint Genome Institute"/>
            <person name="Benucci G.M."/>
            <person name="Marozzi G."/>
            <person name="Antonielli L."/>
            <person name="Sanchez S."/>
            <person name="Marco P."/>
            <person name="Wang X."/>
            <person name="Falini L.B."/>
            <person name="Barry K."/>
            <person name="Haridas S."/>
            <person name="Lipzen A."/>
            <person name="Labutti K."/>
            <person name="Grigoriev I.V."/>
            <person name="Murat C."/>
            <person name="Martin F."/>
            <person name="Albertini E."/>
            <person name="Donnini D."/>
            <person name="Bonito G."/>
        </authorList>
    </citation>
    <scope>NUCLEOTIDE SEQUENCE [LARGE SCALE GENOMIC DNA]</scope>
    <source>
        <strain evidence="5 6">Sb_GMNB300</strain>
    </source>
</reference>
<feature type="compositionally biased region" description="Basic and acidic residues" evidence="4">
    <location>
        <begin position="437"/>
        <end position="448"/>
    </location>
</feature>
<evidence type="ECO:0000256" key="2">
    <source>
        <dbReference type="ARBA" id="ARBA00022676"/>
    </source>
</evidence>
<keyword evidence="3 5" id="KW-0808">Transferase</keyword>
<feature type="region of interest" description="Disordered" evidence="4">
    <location>
        <begin position="410"/>
        <end position="448"/>
    </location>
</feature>
<protein>
    <submittedName>
        <fullName evidence="5">Galactosyl transferase GMA12/MNN10 family-domain-containing protein</fullName>
    </submittedName>
</protein>
<accession>A0A5J5EYA9</accession>
<feature type="compositionally biased region" description="Low complexity" evidence="4">
    <location>
        <begin position="420"/>
        <end position="436"/>
    </location>
</feature>
<evidence type="ECO:0000313" key="5">
    <source>
        <dbReference type="EMBL" id="KAA8907361.1"/>
    </source>
</evidence>
<proteinExistence type="inferred from homology"/>
<dbReference type="PANTHER" id="PTHR31306">
    <property type="entry name" value="ALPHA-1,6-MANNOSYLTRANSFERASE MNN11-RELATED"/>
    <property type="match status" value="1"/>
</dbReference>
<dbReference type="GO" id="GO:0000139">
    <property type="term" value="C:Golgi membrane"/>
    <property type="evidence" value="ECO:0007669"/>
    <property type="project" value="TreeGrafter"/>
</dbReference>
<evidence type="ECO:0000256" key="4">
    <source>
        <dbReference type="SAM" id="MobiDB-lite"/>
    </source>
</evidence>
<feature type="region of interest" description="Disordered" evidence="4">
    <location>
        <begin position="38"/>
        <end position="128"/>
    </location>
</feature>
<dbReference type="Gene3D" id="3.90.550.10">
    <property type="entry name" value="Spore Coat Polysaccharide Biosynthesis Protein SpsA, Chain A"/>
    <property type="match status" value="1"/>
</dbReference>
<dbReference type="AlphaFoldDB" id="A0A5J5EYA9"/>
<dbReference type="OrthoDB" id="205108at2759"/>
<evidence type="ECO:0000256" key="1">
    <source>
        <dbReference type="ARBA" id="ARBA00005664"/>
    </source>
</evidence>
<dbReference type="InParanoid" id="A0A5J5EYA9"/>
<feature type="compositionally biased region" description="Polar residues" evidence="4">
    <location>
        <begin position="68"/>
        <end position="77"/>
    </location>
</feature>
<name>A0A5J5EYA9_9PEZI</name>
<comment type="similarity">
    <text evidence="1">Belongs to the glycosyltransferase 34 family.</text>
</comment>
<gene>
    <name evidence="5" type="ORF">FN846DRAFT_705617</name>
</gene>
<comment type="caution">
    <text evidence="5">The sequence shown here is derived from an EMBL/GenBank/DDBJ whole genome shotgun (WGS) entry which is preliminary data.</text>
</comment>
<evidence type="ECO:0000313" key="6">
    <source>
        <dbReference type="Proteomes" id="UP000326924"/>
    </source>
</evidence>
<evidence type="ECO:0000256" key="3">
    <source>
        <dbReference type="ARBA" id="ARBA00022679"/>
    </source>
</evidence>
<organism evidence="5 6">
    <name type="scientific">Sphaerosporella brunnea</name>
    <dbReference type="NCBI Taxonomy" id="1250544"/>
    <lineage>
        <taxon>Eukaryota</taxon>
        <taxon>Fungi</taxon>
        <taxon>Dikarya</taxon>
        <taxon>Ascomycota</taxon>
        <taxon>Pezizomycotina</taxon>
        <taxon>Pezizomycetes</taxon>
        <taxon>Pezizales</taxon>
        <taxon>Pyronemataceae</taxon>
        <taxon>Sphaerosporella</taxon>
    </lineage>
</organism>
<keyword evidence="6" id="KW-1185">Reference proteome</keyword>
<feature type="compositionally biased region" description="Basic and acidic residues" evidence="4">
    <location>
        <begin position="87"/>
        <end position="128"/>
    </location>
</feature>
<dbReference type="InterPro" id="IPR008630">
    <property type="entry name" value="Glyco_trans_34"/>
</dbReference>